<proteinExistence type="predicted"/>
<organism evidence="2 3">
    <name type="scientific">Phytophthora sojae (strain P6497)</name>
    <name type="common">Soybean stem and root rot agent</name>
    <name type="synonym">Phytophthora megasperma f. sp. glycines</name>
    <dbReference type="NCBI Taxonomy" id="1094619"/>
    <lineage>
        <taxon>Eukaryota</taxon>
        <taxon>Sar</taxon>
        <taxon>Stramenopiles</taxon>
        <taxon>Oomycota</taxon>
        <taxon>Peronosporomycetes</taxon>
        <taxon>Peronosporales</taxon>
        <taxon>Peronosporaceae</taxon>
        <taxon>Phytophthora</taxon>
    </lineage>
</organism>
<dbReference type="RefSeq" id="XP_009539164.1">
    <property type="nucleotide sequence ID" value="XM_009540869.1"/>
</dbReference>
<gene>
    <name evidence="2" type="ORF">PHYSODRAFT_534146</name>
</gene>
<protein>
    <submittedName>
        <fullName evidence="2">Uncharacterized protein</fullName>
    </submittedName>
</protein>
<feature type="region of interest" description="Disordered" evidence="1">
    <location>
        <begin position="1"/>
        <end position="47"/>
    </location>
</feature>
<dbReference type="InParanoid" id="G5AGC1"/>
<reference evidence="2 3" key="1">
    <citation type="journal article" date="2006" name="Science">
        <title>Phytophthora genome sequences uncover evolutionary origins and mechanisms of pathogenesis.</title>
        <authorList>
            <person name="Tyler B.M."/>
            <person name="Tripathy S."/>
            <person name="Zhang X."/>
            <person name="Dehal P."/>
            <person name="Jiang R.H."/>
            <person name="Aerts A."/>
            <person name="Arredondo F.D."/>
            <person name="Baxter L."/>
            <person name="Bensasson D."/>
            <person name="Beynon J.L."/>
            <person name="Chapman J."/>
            <person name="Damasceno C.M."/>
            <person name="Dorrance A.E."/>
            <person name="Dou D."/>
            <person name="Dickerman A.W."/>
            <person name="Dubchak I.L."/>
            <person name="Garbelotto M."/>
            <person name="Gijzen M."/>
            <person name="Gordon S.G."/>
            <person name="Govers F."/>
            <person name="Grunwald N.J."/>
            <person name="Huang W."/>
            <person name="Ivors K.L."/>
            <person name="Jones R.W."/>
            <person name="Kamoun S."/>
            <person name="Krampis K."/>
            <person name="Lamour K.H."/>
            <person name="Lee M.K."/>
            <person name="McDonald W.H."/>
            <person name="Medina M."/>
            <person name="Meijer H.J."/>
            <person name="Nordberg E.K."/>
            <person name="Maclean D.J."/>
            <person name="Ospina-Giraldo M.D."/>
            <person name="Morris P.F."/>
            <person name="Phuntumart V."/>
            <person name="Putnam N.H."/>
            <person name="Rash S."/>
            <person name="Rose J.K."/>
            <person name="Sakihama Y."/>
            <person name="Salamov A.A."/>
            <person name="Savidor A."/>
            <person name="Scheuring C.F."/>
            <person name="Smith B.M."/>
            <person name="Sobral B.W."/>
            <person name="Terry A."/>
            <person name="Torto-Alalibo T.A."/>
            <person name="Win J."/>
            <person name="Xu Z."/>
            <person name="Zhang H."/>
            <person name="Grigoriev I.V."/>
            <person name="Rokhsar D.S."/>
            <person name="Boore J.L."/>
        </authorList>
    </citation>
    <scope>NUCLEOTIDE SEQUENCE [LARGE SCALE GENOMIC DNA]</scope>
    <source>
        <strain evidence="2 3">P6497</strain>
    </source>
</reference>
<feature type="region of interest" description="Disordered" evidence="1">
    <location>
        <begin position="128"/>
        <end position="189"/>
    </location>
</feature>
<keyword evidence="3" id="KW-1185">Reference proteome</keyword>
<evidence type="ECO:0000313" key="2">
    <source>
        <dbReference type="EMBL" id="EGZ05633.1"/>
    </source>
</evidence>
<evidence type="ECO:0000256" key="1">
    <source>
        <dbReference type="SAM" id="MobiDB-lite"/>
    </source>
</evidence>
<dbReference type="Proteomes" id="UP000002640">
    <property type="component" value="Unassembled WGS sequence"/>
</dbReference>
<feature type="compositionally biased region" description="Low complexity" evidence="1">
    <location>
        <begin position="147"/>
        <end position="157"/>
    </location>
</feature>
<name>G5AGC1_PHYSP</name>
<feature type="compositionally biased region" description="Pro residues" evidence="1">
    <location>
        <begin position="133"/>
        <end position="143"/>
    </location>
</feature>
<feature type="compositionally biased region" description="Basic residues" evidence="1">
    <location>
        <begin position="8"/>
        <end position="17"/>
    </location>
</feature>
<evidence type="ECO:0000313" key="3">
    <source>
        <dbReference type="Proteomes" id="UP000002640"/>
    </source>
</evidence>
<dbReference type="KEGG" id="psoj:PHYSODRAFT_534146"/>
<dbReference type="GeneID" id="20661956"/>
<accession>G5AGC1</accession>
<dbReference type="AlphaFoldDB" id="G5AGC1"/>
<sequence>MDVDQGRVRPRQRRPSPRRPSERRPDGKRRRLNSDDDADAQKPAEHLQLVDEDGAENQTPAHTPPAASARQAPVLAVYVHNAERFTCTLFWRAARAAPPLRRGQRQLNTRKRAPAVRLHFRLRLRQWQGHQAPPLPQPTPPSRRPLSRPTRPNQQPRSSRRPLSRPTRPNQQPRSSQRPPRLRAPLIPKLKLLKCRSSRAMDDGGQRYPELWSLNVSPRALVPFQHHAGNLRCPESWWPPA</sequence>
<dbReference type="EMBL" id="JH159166">
    <property type="protein sequence ID" value="EGZ05633.1"/>
    <property type="molecule type" value="Genomic_DNA"/>
</dbReference>
<feature type="compositionally biased region" description="Low complexity" evidence="1">
    <location>
        <begin position="164"/>
        <end position="185"/>
    </location>
</feature>